<dbReference type="OrthoDB" id="9811720at2"/>
<dbReference type="PANTHER" id="PTHR33741:SF5">
    <property type="entry name" value="TRANSMEMBRANE PROTEIN DDB_G0269096-RELATED"/>
    <property type="match status" value="1"/>
</dbReference>
<keyword evidence="1" id="KW-0472">Membrane</keyword>
<feature type="domain" description="HPP transmembrane region" evidence="2">
    <location>
        <begin position="13"/>
        <end position="167"/>
    </location>
</feature>
<keyword evidence="4" id="KW-1185">Reference proteome</keyword>
<dbReference type="HOGENOM" id="CLU_040397_1_0_6"/>
<feature type="transmembrane region" description="Helical" evidence="1">
    <location>
        <begin position="18"/>
        <end position="38"/>
    </location>
</feature>
<dbReference type="InterPro" id="IPR007065">
    <property type="entry name" value="HPP"/>
</dbReference>
<name>A0A090AJW6_9GAMM</name>
<evidence type="ECO:0000259" key="2">
    <source>
        <dbReference type="Pfam" id="PF04982"/>
    </source>
</evidence>
<protein>
    <recommendedName>
        <fullName evidence="2">HPP transmembrane region domain-containing protein</fullName>
    </recommendedName>
</protein>
<sequence length="306" mass="34032">MSDFLGIEFNWVSHLEKIISAIGGFIGIWLVIAISYSFVGHDAPLIVASMGASAVLVFAVPHGSLSQPWPLVGGHVISALIGITCFKLVPNAFLAAALAVSLAIAAMYYLRCLHPPGAATALTAVMGGNGIELLGYQFVITPVLLNAAVLLFVAIIVNYFFSWRRYPINFMRPQPTSPSSLPTQLDLSYQDLEYALKQIDSFIDITEYELAKIYALATQHAMKMSLQSSHTIKLGCYYSNGQYGNHWSIRQVIAESSANDQKKAMITYKIIIGQRRRQIESCTQEEFANWAQYEVYQDENSWRIYK</sequence>
<reference evidence="3 4" key="1">
    <citation type="journal article" date="2014" name="ISME J.">
        <title>Ecophysiology of Thioploca ingrica as revealed by the complete genome sequence supplemented with proteomic evidence.</title>
        <authorList>
            <person name="Kojima H."/>
            <person name="Ogura Y."/>
            <person name="Yamamoto N."/>
            <person name="Togashi T."/>
            <person name="Mori H."/>
            <person name="Watanabe T."/>
            <person name="Nemoto F."/>
            <person name="Kurokawa K."/>
            <person name="Hayashi T."/>
            <person name="Fukui M."/>
        </authorList>
    </citation>
    <scope>NUCLEOTIDE SEQUENCE [LARGE SCALE GENOMIC DNA]</scope>
</reference>
<dbReference type="PANTHER" id="PTHR33741">
    <property type="entry name" value="TRANSMEMBRANE PROTEIN DDB_G0269096-RELATED"/>
    <property type="match status" value="1"/>
</dbReference>
<dbReference type="STRING" id="40754.THII_1560"/>
<dbReference type="EMBL" id="AP014633">
    <property type="protein sequence ID" value="BAP55857.1"/>
    <property type="molecule type" value="Genomic_DNA"/>
</dbReference>
<organism evidence="3 4">
    <name type="scientific">Thioploca ingrica</name>
    <dbReference type="NCBI Taxonomy" id="40754"/>
    <lineage>
        <taxon>Bacteria</taxon>
        <taxon>Pseudomonadati</taxon>
        <taxon>Pseudomonadota</taxon>
        <taxon>Gammaproteobacteria</taxon>
        <taxon>Thiotrichales</taxon>
        <taxon>Thiotrichaceae</taxon>
        <taxon>Thioploca</taxon>
    </lineage>
</organism>
<evidence type="ECO:0000256" key="1">
    <source>
        <dbReference type="SAM" id="Phobius"/>
    </source>
</evidence>
<dbReference type="Proteomes" id="UP000031623">
    <property type="component" value="Chromosome"/>
</dbReference>
<dbReference type="AlphaFoldDB" id="A0A090AJW6"/>
<proteinExistence type="predicted"/>
<dbReference type="KEGG" id="tig:THII_1560"/>
<evidence type="ECO:0000313" key="4">
    <source>
        <dbReference type="Proteomes" id="UP000031623"/>
    </source>
</evidence>
<evidence type="ECO:0000313" key="3">
    <source>
        <dbReference type="EMBL" id="BAP55857.1"/>
    </source>
</evidence>
<dbReference type="InterPro" id="IPR058581">
    <property type="entry name" value="TM_HPP"/>
</dbReference>
<keyword evidence="1" id="KW-0812">Transmembrane</keyword>
<keyword evidence="1" id="KW-1133">Transmembrane helix</keyword>
<feature type="transmembrane region" description="Helical" evidence="1">
    <location>
        <begin position="93"/>
        <end position="110"/>
    </location>
</feature>
<dbReference type="Pfam" id="PF04982">
    <property type="entry name" value="TM_HPP"/>
    <property type="match status" value="1"/>
</dbReference>
<gene>
    <name evidence="3" type="ORF">THII_1560</name>
</gene>
<accession>A0A090AJW6</accession>
<feature type="transmembrane region" description="Helical" evidence="1">
    <location>
        <begin position="136"/>
        <end position="161"/>
    </location>
</feature>